<dbReference type="GO" id="GO:0015420">
    <property type="term" value="F:ABC-type vitamin B12 transporter activity"/>
    <property type="evidence" value="ECO:0007669"/>
    <property type="project" value="UniProtKB-UniRule"/>
</dbReference>
<evidence type="ECO:0000256" key="2">
    <source>
        <dbReference type="ARBA" id="ARBA00004953"/>
    </source>
</evidence>
<evidence type="ECO:0000256" key="1">
    <source>
        <dbReference type="ARBA" id="ARBA00004651"/>
    </source>
</evidence>
<comment type="pathway">
    <text evidence="2 9">Cofactor biosynthesis; adenosylcobalamin biosynthesis.</text>
</comment>
<gene>
    <name evidence="9" type="primary">cobD</name>
    <name evidence="10" type="ORF">EDD66_101254</name>
</gene>
<comment type="function">
    <text evidence="9">Converts cobyric acid to cobinamide by the addition of aminopropanol on the F carboxylic group.</text>
</comment>
<dbReference type="Proteomes" id="UP000273083">
    <property type="component" value="Unassembled WGS sequence"/>
</dbReference>
<keyword evidence="11" id="KW-1185">Reference proteome</keyword>
<comment type="similarity">
    <text evidence="3 9">Belongs to the CobD/CbiB family.</text>
</comment>
<keyword evidence="5 9" id="KW-0169">Cobalamin biosynthesis</keyword>
<sequence length="327" mass="36526">MWHSIISVAIGFGLDFIFGDPEGFWHPIRLIGKIINTTESILRNIFPKTKYGELIAGIFLVIIVTGISTMLPFLILTLIFQWNLYIGILVQSIMCYQLIATKSLKVESMKVYQALSKKDLNGARYAVSRIVGRDTEALSAQGIIRATVETIAENTSDGSIAPLFYMVIGGPVLGFFYKSVNTMDSMVGYKNDKYLYFGRAAAKLDDILNFIPARISAFLMIISTKIMNLNLKNAIKIYLRDRFHHSSPNSAHTEAVMAGALDITLGGDAYYFGKLHPKQTIGDNNREIQCEDIKKANHLLYITAIAGFLIFTGIKIMIILSTFLERN</sequence>
<evidence type="ECO:0000256" key="3">
    <source>
        <dbReference type="ARBA" id="ARBA00006263"/>
    </source>
</evidence>
<dbReference type="AlphaFoldDB" id="A0A3N1XYE4"/>
<evidence type="ECO:0000313" key="10">
    <source>
        <dbReference type="EMBL" id="ROR31636.1"/>
    </source>
</evidence>
<keyword evidence="4 9" id="KW-1003">Cell membrane</keyword>
<organism evidence="10 11">
    <name type="scientific">Mobilisporobacter senegalensis</name>
    <dbReference type="NCBI Taxonomy" id="1329262"/>
    <lineage>
        <taxon>Bacteria</taxon>
        <taxon>Bacillati</taxon>
        <taxon>Bacillota</taxon>
        <taxon>Clostridia</taxon>
        <taxon>Lachnospirales</taxon>
        <taxon>Lachnospiraceae</taxon>
        <taxon>Mobilisporobacter</taxon>
    </lineage>
</organism>
<dbReference type="RefSeq" id="WP_123607728.1">
    <property type="nucleotide sequence ID" value="NZ_RJVG01000001.1"/>
</dbReference>
<evidence type="ECO:0000256" key="9">
    <source>
        <dbReference type="HAMAP-Rule" id="MF_00024"/>
    </source>
</evidence>
<evidence type="ECO:0000256" key="6">
    <source>
        <dbReference type="ARBA" id="ARBA00022692"/>
    </source>
</evidence>
<feature type="transmembrane region" description="Helical" evidence="9">
    <location>
        <begin position="82"/>
        <end position="100"/>
    </location>
</feature>
<protein>
    <recommendedName>
        <fullName evidence="9">Cobalamin biosynthesis protein CobD</fullName>
    </recommendedName>
</protein>
<keyword evidence="7 9" id="KW-1133">Transmembrane helix</keyword>
<dbReference type="PANTHER" id="PTHR34308:SF1">
    <property type="entry name" value="COBALAMIN BIOSYNTHESIS PROTEIN CBIB"/>
    <property type="match status" value="1"/>
</dbReference>
<evidence type="ECO:0000256" key="4">
    <source>
        <dbReference type="ARBA" id="ARBA00022475"/>
    </source>
</evidence>
<evidence type="ECO:0000256" key="8">
    <source>
        <dbReference type="ARBA" id="ARBA00023136"/>
    </source>
</evidence>
<proteinExistence type="inferred from homology"/>
<keyword evidence="6 9" id="KW-0812">Transmembrane</keyword>
<comment type="caution">
    <text evidence="9">Lacks conserved residue(s) required for the propagation of feature annotation.</text>
</comment>
<evidence type="ECO:0000313" key="11">
    <source>
        <dbReference type="Proteomes" id="UP000273083"/>
    </source>
</evidence>
<dbReference type="NCBIfam" id="TIGR00380">
    <property type="entry name" value="cobal_cbiB"/>
    <property type="match status" value="1"/>
</dbReference>
<dbReference type="PANTHER" id="PTHR34308">
    <property type="entry name" value="COBALAMIN BIOSYNTHESIS PROTEIN CBIB"/>
    <property type="match status" value="1"/>
</dbReference>
<dbReference type="InterPro" id="IPR004485">
    <property type="entry name" value="Cobalamin_biosynth_CobD/CbiB"/>
</dbReference>
<evidence type="ECO:0000256" key="7">
    <source>
        <dbReference type="ARBA" id="ARBA00022989"/>
    </source>
</evidence>
<dbReference type="GO" id="GO:0048472">
    <property type="term" value="F:threonine-phosphate decarboxylase activity"/>
    <property type="evidence" value="ECO:0007669"/>
    <property type="project" value="InterPro"/>
</dbReference>
<dbReference type="UniPathway" id="UPA00148"/>
<dbReference type="HAMAP" id="MF_00024">
    <property type="entry name" value="CobD_CbiB"/>
    <property type="match status" value="1"/>
</dbReference>
<name>A0A3N1XYE4_9FIRM</name>
<comment type="caution">
    <text evidence="10">The sequence shown here is derived from an EMBL/GenBank/DDBJ whole genome shotgun (WGS) entry which is preliminary data.</text>
</comment>
<dbReference type="OrthoDB" id="9811967at2"/>
<reference evidence="10 11" key="1">
    <citation type="submission" date="2018-11" db="EMBL/GenBank/DDBJ databases">
        <title>Genomic Encyclopedia of Type Strains, Phase IV (KMG-IV): sequencing the most valuable type-strain genomes for metagenomic binning, comparative biology and taxonomic classification.</title>
        <authorList>
            <person name="Goeker M."/>
        </authorList>
    </citation>
    <scope>NUCLEOTIDE SEQUENCE [LARGE SCALE GENOMIC DNA]</scope>
    <source>
        <strain evidence="10 11">DSM 26537</strain>
    </source>
</reference>
<keyword evidence="8 9" id="KW-0472">Membrane</keyword>
<dbReference type="GO" id="GO:0005886">
    <property type="term" value="C:plasma membrane"/>
    <property type="evidence" value="ECO:0007669"/>
    <property type="project" value="UniProtKB-SubCell"/>
</dbReference>
<dbReference type="Pfam" id="PF03186">
    <property type="entry name" value="CobD_Cbib"/>
    <property type="match status" value="1"/>
</dbReference>
<dbReference type="EMBL" id="RJVG01000001">
    <property type="protein sequence ID" value="ROR31636.1"/>
    <property type="molecule type" value="Genomic_DNA"/>
</dbReference>
<evidence type="ECO:0000256" key="5">
    <source>
        <dbReference type="ARBA" id="ARBA00022573"/>
    </source>
</evidence>
<feature type="transmembrane region" description="Helical" evidence="9">
    <location>
        <begin position="299"/>
        <end position="324"/>
    </location>
</feature>
<dbReference type="GO" id="GO:0009236">
    <property type="term" value="P:cobalamin biosynthetic process"/>
    <property type="evidence" value="ECO:0007669"/>
    <property type="project" value="UniProtKB-UniRule"/>
</dbReference>
<accession>A0A3N1XYE4</accession>
<feature type="transmembrane region" description="Helical" evidence="9">
    <location>
        <begin position="54"/>
        <end position="76"/>
    </location>
</feature>
<comment type="subcellular location">
    <subcellularLocation>
        <location evidence="1 9">Cell membrane</location>
        <topology evidence="1 9">Multi-pass membrane protein</topology>
    </subcellularLocation>
</comment>